<dbReference type="AlphaFoldDB" id="A0A914Z9D6"/>
<feature type="domain" description="BPTI/Kunitz inhibitor" evidence="1">
    <location>
        <begin position="78"/>
        <end position="128"/>
    </location>
</feature>
<dbReference type="InterPro" id="IPR002223">
    <property type="entry name" value="Kunitz_BPTI"/>
</dbReference>
<dbReference type="CDD" id="cd22593">
    <property type="entry name" value="Kunitz_conkunitzin"/>
    <property type="match status" value="2"/>
</dbReference>
<dbReference type="PROSITE" id="PS50279">
    <property type="entry name" value="BPTI_KUNITZ_2"/>
    <property type="match status" value="2"/>
</dbReference>
<dbReference type="Pfam" id="PF00014">
    <property type="entry name" value="Kunitz_BPTI"/>
    <property type="match status" value="4"/>
</dbReference>
<proteinExistence type="predicted"/>
<feature type="domain" description="BPTI/Kunitz inhibitor" evidence="1">
    <location>
        <begin position="210"/>
        <end position="260"/>
    </location>
</feature>
<reference evidence="3" key="1">
    <citation type="submission" date="2022-11" db="UniProtKB">
        <authorList>
            <consortium name="WormBaseParasite"/>
        </authorList>
    </citation>
    <scope>IDENTIFICATION</scope>
</reference>
<accession>A0A914Z9D6</accession>
<dbReference type="SMART" id="SM00289">
    <property type="entry name" value="WR1"/>
    <property type="match status" value="3"/>
</dbReference>
<evidence type="ECO:0000313" key="3">
    <source>
        <dbReference type="WBParaSite" id="PSU_v2.g6862.t1"/>
    </source>
</evidence>
<dbReference type="SUPFAM" id="SSF57362">
    <property type="entry name" value="BPTI-like"/>
    <property type="match status" value="4"/>
</dbReference>
<dbReference type="Gene3D" id="4.10.410.10">
    <property type="entry name" value="Pancreatic trypsin inhibitor Kunitz domain"/>
    <property type="match status" value="4"/>
</dbReference>
<dbReference type="WBParaSite" id="PSU_v2.g6862.t1">
    <property type="protein sequence ID" value="PSU_v2.g6862.t1"/>
    <property type="gene ID" value="PSU_v2.g6862"/>
</dbReference>
<evidence type="ECO:0000259" key="1">
    <source>
        <dbReference type="PROSITE" id="PS50279"/>
    </source>
</evidence>
<dbReference type="PANTHER" id="PTHR46339">
    <property type="entry name" value="PROTEIN CBG15282-RELATED"/>
    <property type="match status" value="1"/>
</dbReference>
<name>A0A914Z9D6_9BILA</name>
<dbReference type="InterPro" id="IPR006150">
    <property type="entry name" value="Cys_repeat_1"/>
</dbReference>
<dbReference type="InterPro" id="IPR053014">
    <property type="entry name" value="Cuticle_assoc_divergent"/>
</dbReference>
<dbReference type="Proteomes" id="UP000887577">
    <property type="component" value="Unplaced"/>
</dbReference>
<sequence length="408" mass="44828">MVGAATSAHSKPTTTFSANPCLISSNNERPFIQSCRPEGTFPARGSVWSQICPDGSFCQVSENIQQSVCCPKFGVDACLQSKASGIGTASLRRWYFDVISKQCNGFIFKGYQGNQNNFLTFEACRRQCQAINPCDYGIPYGFESVQGSQRCNPTTTSTCPPQYYCHSSSVDTVCCPLFNGTTFINNATNSQHISPIVGERQGSRKYISPCLLNILPGNGGMNLNRWAFNPSMNKCISFVYKGSGGNQNNFLTKNDCINTCIDTKEKIRRPKTINEDSEEEEEISPCLLALSTGRGTAILHRYYFDIFTSSCKAFTYTGIEYDNPCPISKPHTNAIDGRVTFCSTANPSCPKNHFCHIGDSRPTTVCCPSVGHACTSSLIIGIGEKQIPRYYYNSKSRTCVPFVYSGKG</sequence>
<dbReference type="SMART" id="SM00131">
    <property type="entry name" value="KU"/>
    <property type="match status" value="4"/>
</dbReference>
<dbReference type="InterPro" id="IPR036880">
    <property type="entry name" value="Kunitz_BPTI_sf"/>
</dbReference>
<evidence type="ECO:0000313" key="2">
    <source>
        <dbReference type="Proteomes" id="UP000887577"/>
    </source>
</evidence>
<dbReference type="InterPro" id="IPR028150">
    <property type="entry name" value="Lustrin_cystein"/>
</dbReference>
<protein>
    <submittedName>
        <fullName evidence="3">BPTI/Kunitz inhibitor domain-containing protein</fullName>
    </submittedName>
</protein>
<dbReference type="PANTHER" id="PTHR46339:SF2">
    <property type="entry name" value="BPTI_KUNITZ INHIBITOR DOMAIN-CONTAINING PROTEIN"/>
    <property type="match status" value="1"/>
</dbReference>
<organism evidence="2 3">
    <name type="scientific">Panagrolaimus superbus</name>
    <dbReference type="NCBI Taxonomy" id="310955"/>
    <lineage>
        <taxon>Eukaryota</taxon>
        <taxon>Metazoa</taxon>
        <taxon>Ecdysozoa</taxon>
        <taxon>Nematoda</taxon>
        <taxon>Chromadorea</taxon>
        <taxon>Rhabditida</taxon>
        <taxon>Tylenchina</taxon>
        <taxon>Panagrolaimomorpha</taxon>
        <taxon>Panagrolaimoidea</taxon>
        <taxon>Panagrolaimidae</taxon>
        <taxon>Panagrolaimus</taxon>
    </lineage>
</organism>
<dbReference type="GO" id="GO:0004867">
    <property type="term" value="F:serine-type endopeptidase inhibitor activity"/>
    <property type="evidence" value="ECO:0007669"/>
    <property type="project" value="InterPro"/>
</dbReference>
<dbReference type="Pfam" id="PF14625">
    <property type="entry name" value="Lustrin_cystein"/>
    <property type="match status" value="3"/>
</dbReference>
<keyword evidence="2" id="KW-1185">Reference proteome</keyword>